<keyword evidence="4" id="KW-0732">Signal</keyword>
<feature type="domain" description="Beta/gamma crystallin 'Greek key'" evidence="5">
    <location>
        <begin position="255"/>
        <end position="295"/>
    </location>
</feature>
<evidence type="ECO:0000313" key="7">
    <source>
        <dbReference type="Proteomes" id="UP000024942"/>
    </source>
</evidence>
<feature type="domain" description="Beta/gamma crystallin 'Greek key'" evidence="5">
    <location>
        <begin position="75"/>
        <end position="115"/>
    </location>
</feature>
<dbReference type="InterPro" id="IPR011024">
    <property type="entry name" value="G_crystallin-like"/>
</dbReference>
<accession>A0A059G6X4</accession>
<dbReference type="Pfam" id="PF00030">
    <property type="entry name" value="Crystall"/>
    <property type="match status" value="2"/>
</dbReference>
<dbReference type="SUPFAM" id="SSF49695">
    <property type="entry name" value="gamma-Crystallin-like"/>
    <property type="match status" value="2"/>
</dbReference>
<dbReference type="InterPro" id="IPR001064">
    <property type="entry name" value="Beta/gamma_crystallin"/>
</dbReference>
<organism evidence="6 7">
    <name type="scientific">Hyphomonas oceanitis SCH89</name>
    <dbReference type="NCBI Taxonomy" id="1280953"/>
    <lineage>
        <taxon>Bacteria</taxon>
        <taxon>Pseudomonadati</taxon>
        <taxon>Pseudomonadota</taxon>
        <taxon>Alphaproteobacteria</taxon>
        <taxon>Hyphomonadales</taxon>
        <taxon>Hyphomonadaceae</taxon>
        <taxon>Hyphomonas</taxon>
    </lineage>
</organism>
<name>A0A059G6X4_9PROT</name>
<dbReference type="PATRIC" id="fig|1280953.3.peg.2260"/>
<comment type="similarity">
    <text evidence="1">Belongs to the beta/gamma-crystallin family.</text>
</comment>
<feature type="region of interest" description="Disordered" evidence="3">
    <location>
        <begin position="287"/>
        <end position="586"/>
    </location>
</feature>
<dbReference type="Gene3D" id="2.60.20.10">
    <property type="entry name" value="Crystallins"/>
    <property type="match status" value="2"/>
</dbReference>
<dbReference type="RefSeq" id="WP_035538515.1">
    <property type="nucleotide sequence ID" value="NZ_ARYL01000015.1"/>
</dbReference>
<keyword evidence="2" id="KW-0677">Repeat</keyword>
<dbReference type="OrthoDB" id="7186950at2"/>
<evidence type="ECO:0000256" key="2">
    <source>
        <dbReference type="ARBA" id="ARBA00022737"/>
    </source>
</evidence>
<feature type="compositionally biased region" description="Basic and acidic residues" evidence="3">
    <location>
        <begin position="575"/>
        <end position="586"/>
    </location>
</feature>
<gene>
    <name evidence="6" type="ORF">HOC_11203</name>
</gene>
<reference evidence="6 7" key="1">
    <citation type="journal article" date="2014" name="Antonie Van Leeuwenhoek">
        <title>Hyphomonas beringensis sp. nov. and Hyphomonas chukchiensis sp. nov., isolated from surface seawater of the Bering Sea and Chukchi Sea.</title>
        <authorList>
            <person name="Li C."/>
            <person name="Lai Q."/>
            <person name="Li G."/>
            <person name="Dong C."/>
            <person name="Wang J."/>
            <person name="Liao Y."/>
            <person name="Shao Z."/>
        </authorList>
    </citation>
    <scope>NUCLEOTIDE SEQUENCE [LARGE SCALE GENOMIC DNA]</scope>
    <source>
        <strain evidence="6 7">SCH89</strain>
    </source>
</reference>
<dbReference type="Proteomes" id="UP000024942">
    <property type="component" value="Unassembled WGS sequence"/>
</dbReference>
<dbReference type="STRING" id="1280953.HOC_11203"/>
<proteinExistence type="inferred from homology"/>
<evidence type="ECO:0000256" key="3">
    <source>
        <dbReference type="SAM" id="MobiDB-lite"/>
    </source>
</evidence>
<evidence type="ECO:0000256" key="1">
    <source>
        <dbReference type="ARBA" id="ARBA00009646"/>
    </source>
</evidence>
<feature type="compositionally biased region" description="Low complexity" evidence="3">
    <location>
        <begin position="523"/>
        <end position="565"/>
    </location>
</feature>
<evidence type="ECO:0000313" key="6">
    <source>
        <dbReference type="EMBL" id="KDA02325.1"/>
    </source>
</evidence>
<evidence type="ECO:0000256" key="4">
    <source>
        <dbReference type="SAM" id="SignalP"/>
    </source>
</evidence>
<comment type="caution">
    <text evidence="6">The sequence shown here is derived from an EMBL/GenBank/DDBJ whole genome shotgun (WGS) entry which is preliminary data.</text>
</comment>
<dbReference type="AlphaFoldDB" id="A0A059G6X4"/>
<dbReference type="SMART" id="SM00247">
    <property type="entry name" value="XTALbg"/>
    <property type="match status" value="2"/>
</dbReference>
<dbReference type="eggNOG" id="COG3134">
    <property type="taxonomic scope" value="Bacteria"/>
</dbReference>
<feature type="compositionally biased region" description="Basic and acidic residues" evidence="3">
    <location>
        <begin position="400"/>
        <end position="440"/>
    </location>
</feature>
<sequence length="586" mass="64685">MLATLLRFGALIALPFAITGVAAAQYGDDVQDEAALILFGGENYTGPAVNVFDPIYSLPDIQFNDRARSVAVLSGAWELCEHSDFTGRCVFLREDVPDLRYFGLDGEVSSVRPIYEYTDAENGLMFVRDESGYIRYADDAQYGYDNYSQGYGATTRVQVYHYGYSPAYRSYGYYDPLAGFGPYGFGYSRGGYNTYRPHHRKPRPLRGHYGARDADATLYVDSKGRGASLGINHGVSDLSRYRFNDNVSSLNIKSGKWEVCEHANFKGRCEVIDASTGKLNGIRLNDNISSIRPVGGDRDNRGDGRDRGHRGDNDHRGGNDSAGRDRGGRGDQPRADRGERGDRGQGGPGRPGGGRASDTLAGAPGVVPSLPDTTLGNRQPREQRGFVPPDPISKTVQPPRQERPRGDATRRDVPRIRDAGDRRGSDQQRARPDRQVERRPQPQSQERPRVLPQTPAMQSRQPVRAPVQAAPQVRTPSPQARAPVRPAPQPQRQERQRVLPQTPAMQSRQPVREPVKVAPQVRTPTPQVRAPARAAPVQTPVRAAPQPRPQVQAAPVQRQQRSQPRADPRSPAGIKARDKALRGDKR</sequence>
<feature type="compositionally biased region" description="Basic and acidic residues" evidence="3">
    <location>
        <begin position="295"/>
        <end position="343"/>
    </location>
</feature>
<feature type="compositionally biased region" description="Gly residues" evidence="3">
    <location>
        <begin position="344"/>
        <end position="355"/>
    </location>
</feature>
<protein>
    <submittedName>
        <fullName evidence="6">Beta/gamma crystallin domain-containing protein</fullName>
    </submittedName>
</protein>
<dbReference type="PROSITE" id="PS50915">
    <property type="entry name" value="CRYSTALLIN_BETA_GAMMA"/>
    <property type="match status" value="2"/>
</dbReference>
<feature type="chain" id="PRO_5001573642" evidence="4">
    <location>
        <begin position="25"/>
        <end position="586"/>
    </location>
</feature>
<evidence type="ECO:0000259" key="5">
    <source>
        <dbReference type="PROSITE" id="PS50915"/>
    </source>
</evidence>
<keyword evidence="7" id="KW-1185">Reference proteome</keyword>
<feature type="signal peptide" evidence="4">
    <location>
        <begin position="1"/>
        <end position="24"/>
    </location>
</feature>
<dbReference type="EMBL" id="ARYL01000015">
    <property type="protein sequence ID" value="KDA02325.1"/>
    <property type="molecule type" value="Genomic_DNA"/>
</dbReference>